<dbReference type="RefSeq" id="WP_250590525.1">
    <property type="nucleotide sequence ID" value="NZ_JAMLJM010000001.1"/>
</dbReference>
<dbReference type="Pfam" id="PF14322">
    <property type="entry name" value="SusD-like_3"/>
    <property type="match status" value="1"/>
</dbReference>
<evidence type="ECO:0000259" key="6">
    <source>
        <dbReference type="Pfam" id="PF07980"/>
    </source>
</evidence>
<evidence type="ECO:0000259" key="7">
    <source>
        <dbReference type="Pfam" id="PF14322"/>
    </source>
</evidence>
<evidence type="ECO:0000256" key="5">
    <source>
        <dbReference type="ARBA" id="ARBA00023237"/>
    </source>
</evidence>
<comment type="similarity">
    <text evidence="2">Belongs to the SusD family.</text>
</comment>
<dbReference type="Gene3D" id="1.25.40.390">
    <property type="match status" value="1"/>
</dbReference>
<dbReference type="SUPFAM" id="SSF48452">
    <property type="entry name" value="TPR-like"/>
    <property type="match status" value="1"/>
</dbReference>
<feature type="domain" description="SusD-like N-terminal" evidence="7">
    <location>
        <begin position="81"/>
        <end position="219"/>
    </location>
</feature>
<organism evidence="8 9">
    <name type="scientific">Flavobacterium luminosum</name>
    <dbReference type="NCBI Taxonomy" id="2949086"/>
    <lineage>
        <taxon>Bacteria</taxon>
        <taxon>Pseudomonadati</taxon>
        <taxon>Bacteroidota</taxon>
        <taxon>Flavobacteriia</taxon>
        <taxon>Flavobacteriales</taxon>
        <taxon>Flavobacteriaceae</taxon>
        <taxon>Flavobacterium</taxon>
    </lineage>
</organism>
<sequence>MKKKIFIGLFSSLVLIGCSEDYLEAKPNEFVTPEQVGEVSEYDPSILNGFLSGVYSTMYTDGVGGTDGDDDFGQKGIDIYTDMLSGDMALSRSAYGWYRNLTRLTATEDFTRTENYVPWRYYYRIIFGANNVIKAQGGNDAQPTTDGGRYALGQAKALRAYGHFYLQQLYANEYIPSDKSIPLKLSSDNNSQPRATSLEVMTQVVKDLEEAIVLLDGFSRPNKTSIDADVAKGLAAYAYAYIGDAASLAKARDYAKDVADNSGYSILSRTEAVGGFNSVDSNSWMWGVDLTTDMGFNLVSWWGQVDLFTYSYQWAGDRKAIDNGLFALINNNDVRKTQFNTSVATTNSRYLLPSNKFYHPGRAEGGQRYIETDIVFMRVEEMYLLYAECAAKTGMELEAKDYLKLVLANRFSNAADYAYIDSLTGQPLLNEIYLQTRVEFWGEGKSYLAMKRNKATISRGSNHLSFQGVPMPYNDPRLTFEIPQAEVLNNPNL</sequence>
<dbReference type="PROSITE" id="PS51257">
    <property type="entry name" value="PROKAR_LIPOPROTEIN"/>
    <property type="match status" value="1"/>
</dbReference>
<dbReference type="EMBL" id="JAMLJM010000001">
    <property type="protein sequence ID" value="MCL9807901.1"/>
    <property type="molecule type" value="Genomic_DNA"/>
</dbReference>
<accession>A0ABT0TKR7</accession>
<feature type="domain" description="RagB/SusD" evidence="6">
    <location>
        <begin position="332"/>
        <end position="455"/>
    </location>
</feature>
<keyword evidence="9" id="KW-1185">Reference proteome</keyword>
<dbReference type="InterPro" id="IPR012944">
    <property type="entry name" value="SusD_RagB_dom"/>
</dbReference>
<dbReference type="InterPro" id="IPR011990">
    <property type="entry name" value="TPR-like_helical_dom_sf"/>
</dbReference>
<evidence type="ECO:0000313" key="9">
    <source>
        <dbReference type="Proteomes" id="UP001317191"/>
    </source>
</evidence>
<evidence type="ECO:0000256" key="3">
    <source>
        <dbReference type="ARBA" id="ARBA00022729"/>
    </source>
</evidence>
<keyword evidence="3" id="KW-0732">Signal</keyword>
<gene>
    <name evidence="8" type="ORF">NAT50_00845</name>
</gene>
<evidence type="ECO:0000256" key="1">
    <source>
        <dbReference type="ARBA" id="ARBA00004442"/>
    </source>
</evidence>
<dbReference type="InterPro" id="IPR033985">
    <property type="entry name" value="SusD-like_N"/>
</dbReference>
<comment type="subcellular location">
    <subcellularLocation>
        <location evidence="1">Cell outer membrane</location>
    </subcellularLocation>
</comment>
<comment type="caution">
    <text evidence="8">The sequence shown here is derived from an EMBL/GenBank/DDBJ whole genome shotgun (WGS) entry which is preliminary data.</text>
</comment>
<evidence type="ECO:0000256" key="4">
    <source>
        <dbReference type="ARBA" id="ARBA00023136"/>
    </source>
</evidence>
<protein>
    <submittedName>
        <fullName evidence="8">RagB/SusD family nutrient uptake outer membrane protein</fullName>
    </submittedName>
</protein>
<keyword evidence="4" id="KW-0472">Membrane</keyword>
<name>A0ABT0TKR7_9FLAO</name>
<dbReference type="Pfam" id="PF07980">
    <property type="entry name" value="SusD_RagB"/>
    <property type="match status" value="1"/>
</dbReference>
<dbReference type="Proteomes" id="UP001317191">
    <property type="component" value="Unassembled WGS sequence"/>
</dbReference>
<evidence type="ECO:0000313" key="8">
    <source>
        <dbReference type="EMBL" id="MCL9807901.1"/>
    </source>
</evidence>
<reference evidence="8 9" key="1">
    <citation type="submission" date="2022-05" db="EMBL/GenBank/DDBJ databases">
        <title>Flavobacterium sp., isolated from activated sludge.</title>
        <authorList>
            <person name="Ran Q."/>
        </authorList>
    </citation>
    <scope>NUCLEOTIDE SEQUENCE [LARGE SCALE GENOMIC DNA]</scope>
    <source>
        <strain evidence="8 9">HXWNR70</strain>
    </source>
</reference>
<keyword evidence="5" id="KW-0998">Cell outer membrane</keyword>
<proteinExistence type="inferred from homology"/>
<evidence type="ECO:0000256" key="2">
    <source>
        <dbReference type="ARBA" id="ARBA00006275"/>
    </source>
</evidence>